<sequence>MPPEVFPGKLESGFPSGNTLKQRGKVEALAVSASHDFSKQCVEKITLLAGKGVEGDAHCGETVKHRSRVKIDPSQPNLRQVHLIHGELIDALQAQGFPVAPGVMGENITTRNIDLLNLPRGAKLIVGQAVMEVTGLRNPCAQLDTYSKGLTAAVLDRDEQGHLIRKAGIMAIVLQGGDVRVNDEITVELPPLPHQPLERV</sequence>
<evidence type="ECO:0000259" key="1">
    <source>
        <dbReference type="PROSITE" id="PS51340"/>
    </source>
</evidence>
<dbReference type="Proteomes" id="UP001235269">
    <property type="component" value="Unassembled WGS sequence"/>
</dbReference>
<name>A0ABU0IG87_9HYPH</name>
<dbReference type="PANTHER" id="PTHR36930">
    <property type="entry name" value="METAL-SULFUR CLUSTER BIOSYNTHESIS PROTEINS YUAD-RELATED"/>
    <property type="match status" value="1"/>
</dbReference>
<dbReference type="SUPFAM" id="SSF50800">
    <property type="entry name" value="PK beta-barrel domain-like"/>
    <property type="match status" value="1"/>
</dbReference>
<dbReference type="EMBL" id="JAUSWH010000013">
    <property type="protein sequence ID" value="MDQ0457292.1"/>
    <property type="molecule type" value="Genomic_DNA"/>
</dbReference>
<gene>
    <name evidence="2" type="ORF">QO005_003641</name>
</gene>
<dbReference type="Gene3D" id="2.40.33.20">
    <property type="entry name" value="PK beta-barrel domain-like"/>
    <property type="match status" value="1"/>
</dbReference>
<dbReference type="RefSeq" id="WP_307159467.1">
    <property type="nucleotide sequence ID" value="NZ_JAUSWH010000013.1"/>
</dbReference>
<proteinExistence type="predicted"/>
<accession>A0ABU0IG87</accession>
<feature type="domain" description="MOSC" evidence="1">
    <location>
        <begin position="39"/>
        <end position="188"/>
    </location>
</feature>
<dbReference type="PROSITE" id="PS51340">
    <property type="entry name" value="MOSC"/>
    <property type="match status" value="1"/>
</dbReference>
<dbReference type="InterPro" id="IPR011037">
    <property type="entry name" value="Pyrv_Knase-like_insert_dom_sf"/>
</dbReference>
<dbReference type="InterPro" id="IPR005302">
    <property type="entry name" value="MoCF_Sase_C"/>
</dbReference>
<organism evidence="2 3">
    <name type="scientific">Rhizobium paknamense</name>
    <dbReference type="NCBI Taxonomy" id="1206817"/>
    <lineage>
        <taxon>Bacteria</taxon>
        <taxon>Pseudomonadati</taxon>
        <taxon>Pseudomonadota</taxon>
        <taxon>Alphaproteobacteria</taxon>
        <taxon>Hyphomicrobiales</taxon>
        <taxon>Rhizobiaceae</taxon>
        <taxon>Rhizobium/Agrobacterium group</taxon>
        <taxon>Rhizobium</taxon>
    </lineage>
</organism>
<keyword evidence="3" id="KW-1185">Reference proteome</keyword>
<evidence type="ECO:0000313" key="3">
    <source>
        <dbReference type="Proteomes" id="UP001235269"/>
    </source>
</evidence>
<reference evidence="2 3" key="1">
    <citation type="submission" date="2023-07" db="EMBL/GenBank/DDBJ databases">
        <title>Genomic Encyclopedia of Type Strains, Phase IV (KMG-IV): sequencing the most valuable type-strain genomes for metagenomic binning, comparative biology and taxonomic classification.</title>
        <authorList>
            <person name="Goeker M."/>
        </authorList>
    </citation>
    <scope>NUCLEOTIDE SEQUENCE [LARGE SCALE GENOMIC DNA]</scope>
    <source>
        <strain evidence="2 3">DSM 100301</strain>
    </source>
</reference>
<dbReference type="PANTHER" id="PTHR36930:SF1">
    <property type="entry name" value="MOSC DOMAIN-CONTAINING PROTEIN"/>
    <property type="match status" value="1"/>
</dbReference>
<dbReference type="Pfam" id="PF03473">
    <property type="entry name" value="MOSC"/>
    <property type="match status" value="1"/>
</dbReference>
<evidence type="ECO:0000313" key="2">
    <source>
        <dbReference type="EMBL" id="MDQ0457292.1"/>
    </source>
</evidence>
<comment type="caution">
    <text evidence="2">The sequence shown here is derived from an EMBL/GenBank/DDBJ whole genome shotgun (WGS) entry which is preliminary data.</text>
</comment>
<dbReference type="InterPro" id="IPR052716">
    <property type="entry name" value="MOSC_domain"/>
</dbReference>
<protein>
    <submittedName>
        <fullName evidence="2">MOSC domain-containing protein YiiM</fullName>
    </submittedName>
</protein>